<dbReference type="HOGENOM" id="CLU_2035007_0_0_10"/>
<name>A9EBD3_9FLAO</name>
<dbReference type="AlphaFoldDB" id="A9EBD3"/>
<dbReference type="RefSeq" id="WP_007093760.1">
    <property type="nucleotide sequence ID" value="NZ_CP142125.1"/>
</dbReference>
<dbReference type="EMBL" id="ABIB01000017">
    <property type="protein sequence ID" value="EDP94457.1"/>
    <property type="molecule type" value="Genomic_DNA"/>
</dbReference>
<gene>
    <name evidence="1" type="ORF">KAOT1_05957</name>
</gene>
<protein>
    <submittedName>
        <fullName evidence="1">Uncharacterized protein</fullName>
    </submittedName>
</protein>
<keyword evidence="2" id="KW-1185">Reference proteome</keyword>
<reference evidence="1 2" key="1">
    <citation type="journal article" date="2011" name="J. Bacteriol.">
        <title>Genome sequence of the algicidal bacterium Kordia algicida OT-1.</title>
        <authorList>
            <person name="Lee H.S."/>
            <person name="Kang S.G."/>
            <person name="Kwon K.K."/>
            <person name="Lee J.H."/>
            <person name="Kim S.J."/>
        </authorList>
    </citation>
    <scope>NUCLEOTIDE SEQUENCE [LARGE SCALE GENOMIC DNA]</scope>
    <source>
        <strain evidence="1 2">OT-1</strain>
    </source>
</reference>
<dbReference type="STRING" id="391587.KAOT1_05957"/>
<comment type="caution">
    <text evidence="1">The sequence shown here is derived from an EMBL/GenBank/DDBJ whole genome shotgun (WGS) entry which is preliminary data.</text>
</comment>
<evidence type="ECO:0000313" key="2">
    <source>
        <dbReference type="Proteomes" id="UP000002945"/>
    </source>
</evidence>
<accession>A9EBD3</accession>
<proteinExistence type="predicted"/>
<sequence length="121" mass="13649">MACNEGIKLIASKKQTIVQGIKSATPYTNYLFEITLDDTVNLTIDSVIVYDSNRCMKVNHYLSKKTTANKVALHAAIKEGNYTLLDNCNASAEKVMVHYKINTKSRKIKISSFEEETVTRR</sequence>
<organism evidence="1 2">
    <name type="scientific">Kordia algicida OT-1</name>
    <dbReference type="NCBI Taxonomy" id="391587"/>
    <lineage>
        <taxon>Bacteria</taxon>
        <taxon>Pseudomonadati</taxon>
        <taxon>Bacteroidota</taxon>
        <taxon>Flavobacteriia</taxon>
        <taxon>Flavobacteriales</taxon>
        <taxon>Flavobacteriaceae</taxon>
        <taxon>Kordia</taxon>
    </lineage>
</organism>
<dbReference type="OrthoDB" id="9852117at2"/>
<dbReference type="Proteomes" id="UP000002945">
    <property type="component" value="Unassembled WGS sequence"/>
</dbReference>
<evidence type="ECO:0000313" key="1">
    <source>
        <dbReference type="EMBL" id="EDP94457.1"/>
    </source>
</evidence>